<dbReference type="AlphaFoldDB" id="A0A381PJI4"/>
<dbReference type="GO" id="GO:0004536">
    <property type="term" value="F:DNA nuclease activity"/>
    <property type="evidence" value="ECO:0007669"/>
    <property type="project" value="InterPro"/>
</dbReference>
<dbReference type="FunFam" id="3.20.20.140:FF:000005">
    <property type="entry name" value="TatD family hydrolase"/>
    <property type="match status" value="1"/>
</dbReference>
<dbReference type="CDD" id="cd01310">
    <property type="entry name" value="TatD_DNAse"/>
    <property type="match status" value="1"/>
</dbReference>
<organism evidence="3">
    <name type="scientific">marine metagenome</name>
    <dbReference type="NCBI Taxonomy" id="408172"/>
    <lineage>
        <taxon>unclassified sequences</taxon>
        <taxon>metagenomes</taxon>
        <taxon>ecological metagenomes</taxon>
    </lineage>
</organism>
<evidence type="ECO:0000256" key="1">
    <source>
        <dbReference type="ARBA" id="ARBA00022723"/>
    </source>
</evidence>
<evidence type="ECO:0008006" key="4">
    <source>
        <dbReference type="Google" id="ProtNLM"/>
    </source>
</evidence>
<keyword evidence="1" id="KW-0479">Metal-binding</keyword>
<protein>
    <recommendedName>
        <fullName evidence="4">Hydrolase TatD</fullName>
    </recommendedName>
</protein>
<dbReference type="InterPro" id="IPR032466">
    <property type="entry name" value="Metal_Hydrolase"/>
</dbReference>
<name>A0A381PJI4_9ZZZZ</name>
<dbReference type="PANTHER" id="PTHR46124:SF2">
    <property type="entry name" value="D-AMINOACYL-TRNA DEACYLASE"/>
    <property type="match status" value="1"/>
</dbReference>
<dbReference type="InterPro" id="IPR001130">
    <property type="entry name" value="TatD-like"/>
</dbReference>
<dbReference type="GO" id="GO:0016788">
    <property type="term" value="F:hydrolase activity, acting on ester bonds"/>
    <property type="evidence" value="ECO:0007669"/>
    <property type="project" value="InterPro"/>
</dbReference>
<sequence>MYDRLDDVLDDAHKNEVNKIICIGTDVNTSKKSVDIANKYDSVYAAVGVHPHDSKSVEQNYLKHLEELALSSKKVVAVGEIGIDHYRNLSPADVQKRVMIEQMELAESISLPIIFHNRDADDEILDILKQHSFQKALSHCFSSDINFARQLIDLNILLSFSGNVTFKNSINRSAIQDLDLKDFVLETDCPFLSPQSFRGQPNEPKRVRDIALYLSDFLDIPLEKIAQETTNNAMNFFNIT</sequence>
<dbReference type="PANTHER" id="PTHR46124">
    <property type="entry name" value="D-AMINOACYL-TRNA DEACYLASE"/>
    <property type="match status" value="1"/>
</dbReference>
<proteinExistence type="predicted"/>
<dbReference type="InterPro" id="IPR015991">
    <property type="entry name" value="TatD/YcfH-like"/>
</dbReference>
<dbReference type="SUPFAM" id="SSF51556">
    <property type="entry name" value="Metallo-dependent hydrolases"/>
    <property type="match status" value="1"/>
</dbReference>
<keyword evidence="2" id="KW-0378">Hydrolase</keyword>
<dbReference type="EMBL" id="UINC01001003">
    <property type="protein sequence ID" value="SUZ67110.1"/>
    <property type="molecule type" value="Genomic_DNA"/>
</dbReference>
<dbReference type="GO" id="GO:0046872">
    <property type="term" value="F:metal ion binding"/>
    <property type="evidence" value="ECO:0007669"/>
    <property type="project" value="UniProtKB-KW"/>
</dbReference>
<reference evidence="3" key="1">
    <citation type="submission" date="2018-05" db="EMBL/GenBank/DDBJ databases">
        <authorList>
            <person name="Lanie J.A."/>
            <person name="Ng W.-L."/>
            <person name="Kazmierczak K.M."/>
            <person name="Andrzejewski T.M."/>
            <person name="Davidsen T.M."/>
            <person name="Wayne K.J."/>
            <person name="Tettelin H."/>
            <person name="Glass J.I."/>
            <person name="Rusch D."/>
            <person name="Podicherti R."/>
            <person name="Tsui H.-C.T."/>
            <person name="Winkler M.E."/>
        </authorList>
    </citation>
    <scope>NUCLEOTIDE SEQUENCE</scope>
</reference>
<accession>A0A381PJI4</accession>
<evidence type="ECO:0000313" key="3">
    <source>
        <dbReference type="EMBL" id="SUZ67110.1"/>
    </source>
</evidence>
<gene>
    <name evidence="3" type="ORF">METZ01_LOCUS19964</name>
</gene>
<dbReference type="PIRSF" id="PIRSF005902">
    <property type="entry name" value="DNase_TatD"/>
    <property type="match status" value="1"/>
</dbReference>
<evidence type="ECO:0000256" key="2">
    <source>
        <dbReference type="ARBA" id="ARBA00022801"/>
    </source>
</evidence>
<dbReference type="GO" id="GO:0005829">
    <property type="term" value="C:cytosol"/>
    <property type="evidence" value="ECO:0007669"/>
    <property type="project" value="TreeGrafter"/>
</dbReference>
<dbReference type="Gene3D" id="3.20.20.140">
    <property type="entry name" value="Metal-dependent hydrolases"/>
    <property type="match status" value="1"/>
</dbReference>
<dbReference type="Pfam" id="PF01026">
    <property type="entry name" value="TatD_DNase"/>
    <property type="match status" value="1"/>
</dbReference>
<dbReference type="NCBIfam" id="TIGR00010">
    <property type="entry name" value="YchF/TatD family DNA exonuclease"/>
    <property type="match status" value="1"/>
</dbReference>